<dbReference type="AlphaFoldDB" id="A0A411WKY3"/>
<dbReference type="OrthoDB" id="9797300at2"/>
<dbReference type="Proteomes" id="UP000293154">
    <property type="component" value="Chromosome"/>
</dbReference>
<gene>
    <name evidence="1" type="ORF">EKN56_10470</name>
</gene>
<organism evidence="1 2">
    <name type="scientific">Limnobaculum zhutongyuii</name>
    <dbReference type="NCBI Taxonomy" id="2498113"/>
    <lineage>
        <taxon>Bacteria</taxon>
        <taxon>Pseudomonadati</taxon>
        <taxon>Pseudomonadota</taxon>
        <taxon>Gammaproteobacteria</taxon>
        <taxon>Enterobacterales</taxon>
        <taxon>Budviciaceae</taxon>
        <taxon>Limnobaculum</taxon>
    </lineage>
</organism>
<dbReference type="Pfam" id="PF06074">
    <property type="entry name" value="Portal_Mu"/>
    <property type="match status" value="1"/>
</dbReference>
<dbReference type="InterPro" id="IPR009279">
    <property type="entry name" value="Portal_Mu"/>
</dbReference>
<evidence type="ECO:0000313" key="2">
    <source>
        <dbReference type="Proteomes" id="UP000293154"/>
    </source>
</evidence>
<accession>A0A411WKY3</accession>
<sequence>MKFLKNIVDAFGRRFTFSDDQQTDGAKVAFLHQQQSSHPSIGLTPAKAAALLKDAENGELIAQCELAEDMEEKDTHLQSELGKRRRAVQSLPWKIVPPVNPTDDEQYDVDMLTEILTDATWFNDCLFDATDAIFKGFSCQEIEWEDVEGLILPRAIEFREAAWFQTHPQNRNELRLRDGSHEGQALQPFGWVRHVAKSRSGYLARTGLVRNIVWCYIFKHYSIRDLAEFLEIYGMPVRIGKYPSGSTEKEKNQLLRAIMSIGHNAGGIFPRGMDLELKSVIDGSSDPFMAFVNYWDLNMSKVILGGTLTSQADGATSTNALGNVHERMAGNICESDALQLAPTITRDLVQPIMAFNGRSFNSLRRMPRFVFDLSTPEDLTAYSTALPLLAGIGMKIPVQWAHDKLQIPVADENDTVLTPPAQPAAPAFLSAQVPAGFAALAAGASSPQNAVKAMPGAISGVEWQQAIDPILKPILEALETGGMMAAKEKAAALYSDLDDEQLTDMLHRAMFVAETWGRLNASGG</sequence>
<dbReference type="KEGG" id="prag:EKN56_10470"/>
<dbReference type="EMBL" id="CP034752">
    <property type="protein sequence ID" value="QBH96795.1"/>
    <property type="molecule type" value="Genomic_DNA"/>
</dbReference>
<protein>
    <submittedName>
        <fullName evidence="1">DUF935 domain-containing protein</fullName>
    </submittedName>
</protein>
<proteinExistence type="predicted"/>
<reference evidence="1 2" key="1">
    <citation type="submission" date="2019-03" db="EMBL/GenBank/DDBJ databases">
        <title>Pragia sp. nov. isolated from the gut tract of Carduelis flavirostris.</title>
        <authorList>
            <person name="Ge Y."/>
        </authorList>
    </citation>
    <scope>NUCLEOTIDE SEQUENCE [LARGE SCALE GENOMIC DNA]</scope>
    <source>
        <strain evidence="1 2">CF-458</strain>
    </source>
</reference>
<name>A0A411WKY3_9GAMM</name>
<evidence type="ECO:0000313" key="1">
    <source>
        <dbReference type="EMBL" id="QBH96795.1"/>
    </source>
</evidence>
<dbReference type="RefSeq" id="WP_130591739.1">
    <property type="nucleotide sequence ID" value="NZ_CP034752.1"/>
</dbReference>
<keyword evidence="2" id="KW-1185">Reference proteome</keyword>